<gene>
    <name evidence="1" type="ORF">N1851_030937</name>
</gene>
<dbReference type="AlphaFoldDB" id="A0AA47NQF5"/>
<comment type="caution">
    <text evidence="1">The sequence shown here is derived from an EMBL/GenBank/DDBJ whole genome shotgun (WGS) entry which is preliminary data.</text>
</comment>
<dbReference type="Proteomes" id="UP001174136">
    <property type="component" value="Unassembled WGS sequence"/>
</dbReference>
<reference evidence="1" key="1">
    <citation type="journal article" date="2023" name="Front. Mar. Sci.">
        <title>A new Merluccius polli reference genome to investigate the effects of global change in West African waters.</title>
        <authorList>
            <person name="Mateo J.L."/>
            <person name="Blanco-Fernandez C."/>
            <person name="Garcia-Vazquez E."/>
            <person name="Machado-Schiaffino G."/>
        </authorList>
    </citation>
    <scope>NUCLEOTIDE SEQUENCE</scope>
    <source>
        <strain evidence="1">C29</strain>
        <tissue evidence="1">Fin</tissue>
    </source>
</reference>
<dbReference type="EMBL" id="JAOPHQ010005981">
    <property type="protein sequence ID" value="KAK0133563.1"/>
    <property type="molecule type" value="Genomic_DNA"/>
</dbReference>
<sequence length="122" mass="13668">MENEPQLSCFADFCLIIPGPFNHTLESRTASEARHPSTGVIQKKRREIRGGIESTGFGSVYLESNAKLTPINAKQFLQSLINNMENRLSFEGEMLCDLSILATTTGLMASCLWPECTWHMAW</sequence>
<evidence type="ECO:0000313" key="2">
    <source>
        <dbReference type="Proteomes" id="UP001174136"/>
    </source>
</evidence>
<keyword evidence="2" id="KW-1185">Reference proteome</keyword>
<protein>
    <submittedName>
        <fullName evidence="1">Uncharacterized protein</fullName>
    </submittedName>
</protein>
<name>A0AA47NQF5_MERPO</name>
<accession>A0AA47NQF5</accession>
<evidence type="ECO:0000313" key="1">
    <source>
        <dbReference type="EMBL" id="KAK0133563.1"/>
    </source>
</evidence>
<organism evidence="1 2">
    <name type="scientific">Merluccius polli</name>
    <name type="common">Benguela hake</name>
    <name type="synonym">Merluccius cadenati</name>
    <dbReference type="NCBI Taxonomy" id="89951"/>
    <lineage>
        <taxon>Eukaryota</taxon>
        <taxon>Metazoa</taxon>
        <taxon>Chordata</taxon>
        <taxon>Craniata</taxon>
        <taxon>Vertebrata</taxon>
        <taxon>Euteleostomi</taxon>
        <taxon>Actinopterygii</taxon>
        <taxon>Neopterygii</taxon>
        <taxon>Teleostei</taxon>
        <taxon>Neoteleostei</taxon>
        <taxon>Acanthomorphata</taxon>
        <taxon>Zeiogadaria</taxon>
        <taxon>Gadariae</taxon>
        <taxon>Gadiformes</taxon>
        <taxon>Gadoidei</taxon>
        <taxon>Merlucciidae</taxon>
        <taxon>Merluccius</taxon>
    </lineage>
</organism>
<proteinExistence type="predicted"/>